<evidence type="ECO:0000313" key="3">
    <source>
        <dbReference type="Proteomes" id="UP001632038"/>
    </source>
</evidence>
<keyword evidence="1" id="KW-0732">Signal</keyword>
<accession>A0ABD3DVH1</accession>
<dbReference type="AlphaFoldDB" id="A0ABD3DVH1"/>
<sequence>MMFKLLFLLFRRAWPSSPAGSWRLLAPGSAAESAPHDGGLVSFFRRVFSAPAKSRDPAVCGGSRPHPATLTLSDGCGSELRQLM</sequence>
<comment type="caution">
    <text evidence="2">The sequence shown here is derived from an EMBL/GenBank/DDBJ whole genome shotgun (WGS) entry which is preliminary data.</text>
</comment>
<evidence type="ECO:0000313" key="2">
    <source>
        <dbReference type="EMBL" id="KAL3644831.1"/>
    </source>
</evidence>
<organism evidence="2 3">
    <name type="scientific">Castilleja foliolosa</name>
    <dbReference type="NCBI Taxonomy" id="1961234"/>
    <lineage>
        <taxon>Eukaryota</taxon>
        <taxon>Viridiplantae</taxon>
        <taxon>Streptophyta</taxon>
        <taxon>Embryophyta</taxon>
        <taxon>Tracheophyta</taxon>
        <taxon>Spermatophyta</taxon>
        <taxon>Magnoliopsida</taxon>
        <taxon>eudicotyledons</taxon>
        <taxon>Gunneridae</taxon>
        <taxon>Pentapetalae</taxon>
        <taxon>asterids</taxon>
        <taxon>lamiids</taxon>
        <taxon>Lamiales</taxon>
        <taxon>Orobanchaceae</taxon>
        <taxon>Pedicularideae</taxon>
        <taxon>Castillejinae</taxon>
        <taxon>Castilleja</taxon>
    </lineage>
</organism>
<reference evidence="3" key="1">
    <citation type="journal article" date="2024" name="IScience">
        <title>Strigolactones Initiate the Formation of Haustorium-like Structures in Castilleja.</title>
        <authorList>
            <person name="Buerger M."/>
            <person name="Peterson D."/>
            <person name="Chory J."/>
        </authorList>
    </citation>
    <scope>NUCLEOTIDE SEQUENCE [LARGE SCALE GENOMIC DNA]</scope>
</reference>
<feature type="chain" id="PRO_5044803599" evidence="1">
    <location>
        <begin position="16"/>
        <end position="84"/>
    </location>
</feature>
<proteinExistence type="predicted"/>
<name>A0ABD3DVH1_9LAMI</name>
<evidence type="ECO:0000256" key="1">
    <source>
        <dbReference type="SAM" id="SignalP"/>
    </source>
</evidence>
<dbReference type="Proteomes" id="UP001632038">
    <property type="component" value="Unassembled WGS sequence"/>
</dbReference>
<gene>
    <name evidence="2" type="ORF">CASFOL_010011</name>
</gene>
<protein>
    <submittedName>
        <fullName evidence="2">Uncharacterized protein</fullName>
    </submittedName>
</protein>
<dbReference type="EMBL" id="JAVIJP010000013">
    <property type="protein sequence ID" value="KAL3644831.1"/>
    <property type="molecule type" value="Genomic_DNA"/>
</dbReference>
<keyword evidence="3" id="KW-1185">Reference proteome</keyword>
<feature type="signal peptide" evidence="1">
    <location>
        <begin position="1"/>
        <end position="15"/>
    </location>
</feature>